<dbReference type="InterPro" id="IPR027417">
    <property type="entry name" value="P-loop_NTPase"/>
</dbReference>
<dbReference type="Pfam" id="PF13304">
    <property type="entry name" value="AAA_21"/>
    <property type="match status" value="1"/>
</dbReference>
<gene>
    <name evidence="2" type="ORF">N5D93_31450</name>
</gene>
<evidence type="ECO:0000259" key="1">
    <source>
        <dbReference type="SMART" id="SM00382"/>
    </source>
</evidence>
<dbReference type="PANTHER" id="PTHR43581">
    <property type="entry name" value="ATP/GTP PHOSPHATASE"/>
    <property type="match status" value="1"/>
</dbReference>
<accession>A0AA42S859</accession>
<dbReference type="GO" id="GO:0006302">
    <property type="term" value="P:double-strand break repair"/>
    <property type="evidence" value="ECO:0007669"/>
    <property type="project" value="InterPro"/>
</dbReference>
<dbReference type="AlphaFoldDB" id="A0AA42S859"/>
<name>A0AA42S859_9BURK</name>
<dbReference type="InterPro" id="IPR038729">
    <property type="entry name" value="Rad50/SbcC_AAA"/>
</dbReference>
<reference evidence="2" key="1">
    <citation type="submission" date="2022-09" db="EMBL/GenBank/DDBJ databases">
        <title>Intensive care unit water sources are persistently colonized with multi-drug resistant bacteria and are the site of extensive horizontal gene transfer of antibiotic resistance genes.</title>
        <authorList>
            <person name="Diorio-Toth L."/>
        </authorList>
    </citation>
    <scope>NUCLEOTIDE SEQUENCE</scope>
    <source>
        <strain evidence="2">GD03843</strain>
    </source>
</reference>
<dbReference type="SMART" id="SM00382">
    <property type="entry name" value="AAA"/>
    <property type="match status" value="1"/>
</dbReference>
<dbReference type="Gene3D" id="3.40.50.300">
    <property type="entry name" value="P-loop containing nucleotide triphosphate hydrolases"/>
    <property type="match status" value="2"/>
</dbReference>
<dbReference type="SUPFAM" id="SSF52540">
    <property type="entry name" value="P-loop containing nucleoside triphosphate hydrolases"/>
    <property type="match status" value="1"/>
</dbReference>
<proteinExistence type="predicted"/>
<evidence type="ECO:0000313" key="2">
    <source>
        <dbReference type="EMBL" id="MDH0740351.1"/>
    </source>
</evidence>
<comment type="caution">
    <text evidence="2">The sequence shown here is derived from an EMBL/GenBank/DDBJ whole genome shotgun (WGS) entry which is preliminary data.</text>
</comment>
<sequence length="489" mass="54367">MAASEIRDSTKTELLDKVRRHDFGKYLLKASIERIRGFIGEDINFEFPVTALIGPNGSGKSAVLGAAGCAYKPVKPSMFFPKSTVGDESMSGWRVEYELIDKQLNPRQTIKRTSNFRQAKWVRGDVADREVLFFGIERTVPAGEKTRYKQLMRSTYVHRPPLQQLGADVARQVEHILGKSVADYRATQYGLDDTFLVGRAGTNQYSEFHFGAGESSIIRMVTKIERAPENSLILIEEIENGLHPVATRRMVEYLIDVASRKSIQTIFTTHSDYALSPLPNAAIWASVDGKLRQGKLSVEALRAVAGRVDKKLAVFVEDVFAKTWVDTILRETLGADYDQVEVHAVNGDGNAVRTHRGHMSNPAVQFKSLCVIDGDSQQLEDRDAGVIRLPGSQPELAVFEGIRNRLDKDLAVLTVSCQRAPEAQDMVNRVLEEVARTNRDPHVLFNQIGIAIGFVPEAIIRGAFLALWVRANSEFCTDLAARARALIEA</sequence>
<dbReference type="GO" id="GO:0005524">
    <property type="term" value="F:ATP binding"/>
    <property type="evidence" value="ECO:0007669"/>
    <property type="project" value="InterPro"/>
</dbReference>
<dbReference type="Pfam" id="PF13476">
    <property type="entry name" value="AAA_23"/>
    <property type="match status" value="1"/>
</dbReference>
<dbReference type="InterPro" id="IPR003593">
    <property type="entry name" value="AAA+_ATPase"/>
</dbReference>
<dbReference type="RefSeq" id="WP_279997697.1">
    <property type="nucleotide sequence ID" value="NZ_JAOCDZ010000045.1"/>
</dbReference>
<protein>
    <submittedName>
        <fullName evidence="2">AAA family ATPase</fullName>
    </submittedName>
</protein>
<dbReference type="InterPro" id="IPR003959">
    <property type="entry name" value="ATPase_AAA_core"/>
</dbReference>
<dbReference type="GO" id="GO:0016887">
    <property type="term" value="F:ATP hydrolysis activity"/>
    <property type="evidence" value="ECO:0007669"/>
    <property type="project" value="InterPro"/>
</dbReference>
<dbReference type="PANTHER" id="PTHR43581:SF2">
    <property type="entry name" value="EXCINUCLEASE ATPASE SUBUNIT"/>
    <property type="match status" value="1"/>
</dbReference>
<organism evidence="2 3">
    <name type="scientific">Achromobacter spanius</name>
    <dbReference type="NCBI Taxonomy" id="217203"/>
    <lineage>
        <taxon>Bacteria</taxon>
        <taxon>Pseudomonadati</taxon>
        <taxon>Pseudomonadota</taxon>
        <taxon>Betaproteobacteria</taxon>
        <taxon>Burkholderiales</taxon>
        <taxon>Alcaligenaceae</taxon>
        <taxon>Achromobacter</taxon>
    </lineage>
</organism>
<dbReference type="EMBL" id="JAOCDZ010000045">
    <property type="protein sequence ID" value="MDH0740351.1"/>
    <property type="molecule type" value="Genomic_DNA"/>
</dbReference>
<dbReference type="InterPro" id="IPR051396">
    <property type="entry name" value="Bact_Antivir_Def_Nuclease"/>
</dbReference>
<evidence type="ECO:0000313" key="3">
    <source>
        <dbReference type="Proteomes" id="UP001161094"/>
    </source>
</evidence>
<dbReference type="Proteomes" id="UP001161094">
    <property type="component" value="Unassembled WGS sequence"/>
</dbReference>
<feature type="domain" description="AAA+ ATPase" evidence="1">
    <location>
        <begin position="46"/>
        <end position="318"/>
    </location>
</feature>